<dbReference type="Proteomes" id="UP000002035">
    <property type="component" value="Unassembled WGS sequence"/>
</dbReference>
<evidence type="ECO:0000256" key="2">
    <source>
        <dbReference type="ARBA" id="ARBA00048655"/>
    </source>
</evidence>
<dbReference type="AlphaFoldDB" id="C5FRN5"/>
<dbReference type="VEuPathDB" id="FungiDB:MCYG_05357"/>
<dbReference type="HOGENOM" id="CLU_036517_0_3_1"/>
<dbReference type="GeneID" id="9228695"/>
<organism evidence="3 4">
    <name type="scientific">Arthroderma otae (strain ATCC MYA-4605 / CBS 113480)</name>
    <name type="common">Microsporum canis</name>
    <dbReference type="NCBI Taxonomy" id="554155"/>
    <lineage>
        <taxon>Eukaryota</taxon>
        <taxon>Fungi</taxon>
        <taxon>Dikarya</taxon>
        <taxon>Ascomycota</taxon>
        <taxon>Pezizomycotina</taxon>
        <taxon>Eurotiomycetes</taxon>
        <taxon>Eurotiomycetidae</taxon>
        <taxon>Onygenales</taxon>
        <taxon>Arthrodermataceae</taxon>
        <taxon>Microsporum</taxon>
    </lineage>
</organism>
<sequence>MPRATGRAPRSILQALSLPLDGSGTSFESLHGGSGFAQTGHLKASAPDKDGSGTGLEKHYFVKISSSTRTSSSGSDPLPDEGAMFRGEYISLNAISGAVPNLCPRAIAWGEIKDFDHEFEEIPSTSKANGSNWFLVTEFLQLGGSAGRRPASNSTSLAVRLGKLHSTPAPPPPSVEEVEQASMSDFKLNGAEGKGGDRVPQFGFPVPTFCGNVKQPNKFRRSWADFYANQRLRTVLEESERRNGQDKGLRDLVERTAKEVVPRLLGDGHLGFDKQGNGKPIVPVIVHGDLWSGNADVGKICRVSQEQDEEAAGDVVYDPSSCYAHSEFELGIMKMFGGFGGQFYKEYHRIVPKTEPEDEYEDRIDLYELSVDNVLLFPL</sequence>
<evidence type="ECO:0000256" key="1">
    <source>
        <dbReference type="ARBA" id="ARBA00011961"/>
    </source>
</evidence>
<reference evidence="4" key="1">
    <citation type="journal article" date="2012" name="MBio">
        <title>Comparative genome analysis of Trichophyton rubrum and related dermatophytes reveals candidate genes involved in infection.</title>
        <authorList>
            <person name="Martinez D.A."/>
            <person name="Oliver B.G."/>
            <person name="Graeser Y."/>
            <person name="Goldberg J.M."/>
            <person name="Li W."/>
            <person name="Martinez-Rossi N.M."/>
            <person name="Monod M."/>
            <person name="Shelest E."/>
            <person name="Barton R.C."/>
            <person name="Birch E."/>
            <person name="Brakhage A.A."/>
            <person name="Chen Z."/>
            <person name="Gurr S.J."/>
            <person name="Heiman D."/>
            <person name="Heitman J."/>
            <person name="Kosti I."/>
            <person name="Rossi A."/>
            <person name="Saif S."/>
            <person name="Samalova M."/>
            <person name="Saunders C.W."/>
            <person name="Shea T."/>
            <person name="Summerbell R.C."/>
            <person name="Xu J."/>
            <person name="Young S."/>
            <person name="Zeng Q."/>
            <person name="Birren B.W."/>
            <person name="Cuomo C.A."/>
            <person name="White T.C."/>
        </authorList>
    </citation>
    <scope>NUCLEOTIDE SEQUENCE [LARGE SCALE GENOMIC DNA]</scope>
    <source>
        <strain evidence="4">ATCC MYA-4605 / CBS 113480</strain>
    </source>
</reference>
<dbReference type="InterPro" id="IPR016477">
    <property type="entry name" value="Fructo-/Ketosamine-3-kinase"/>
</dbReference>
<keyword evidence="4" id="KW-1185">Reference proteome</keyword>
<dbReference type="EMBL" id="DS995705">
    <property type="protein sequence ID" value="EEQ32538.1"/>
    <property type="molecule type" value="Genomic_DNA"/>
</dbReference>
<dbReference type="FunFam" id="3.90.1200.10:FF:000018">
    <property type="entry name" value="Fructosamine-3-kinase, putative"/>
    <property type="match status" value="1"/>
</dbReference>
<evidence type="ECO:0000313" key="3">
    <source>
        <dbReference type="EMBL" id="EEQ32538.1"/>
    </source>
</evidence>
<evidence type="ECO:0000313" key="4">
    <source>
        <dbReference type="Proteomes" id="UP000002035"/>
    </source>
</evidence>
<dbReference type="SUPFAM" id="SSF56112">
    <property type="entry name" value="Protein kinase-like (PK-like)"/>
    <property type="match status" value="1"/>
</dbReference>
<dbReference type="Gene3D" id="3.90.1200.10">
    <property type="match status" value="1"/>
</dbReference>
<name>C5FRN5_ARTOC</name>
<keyword evidence="3" id="KW-0808">Transferase</keyword>
<dbReference type="InterPro" id="IPR011009">
    <property type="entry name" value="Kinase-like_dom_sf"/>
</dbReference>
<dbReference type="Pfam" id="PF03881">
    <property type="entry name" value="Fructosamin_kin"/>
    <property type="match status" value="2"/>
</dbReference>
<gene>
    <name evidence="3" type="ORF">MCYG_05357</name>
</gene>
<dbReference type="RefSeq" id="XP_002845488.1">
    <property type="nucleotide sequence ID" value="XM_002845442.1"/>
</dbReference>
<proteinExistence type="predicted"/>
<dbReference type="OrthoDB" id="5772781at2759"/>
<dbReference type="EC" id="2.7.1.172" evidence="1"/>
<protein>
    <recommendedName>
        <fullName evidence="1">protein-ribulosamine 3-kinase</fullName>
        <ecNumber evidence="1">2.7.1.172</ecNumber>
    </recommendedName>
</protein>
<dbReference type="OMA" id="FIVMDHL"/>
<accession>C5FRN5</accession>
<dbReference type="eggNOG" id="KOG3021">
    <property type="taxonomic scope" value="Eukaryota"/>
</dbReference>
<dbReference type="PANTHER" id="PTHR12149">
    <property type="entry name" value="FRUCTOSAMINE 3 KINASE-RELATED PROTEIN"/>
    <property type="match status" value="1"/>
</dbReference>
<dbReference type="GO" id="GO:0102193">
    <property type="term" value="F:protein-ribulosamine 3-kinase activity"/>
    <property type="evidence" value="ECO:0007669"/>
    <property type="project" value="UniProtKB-EC"/>
</dbReference>
<comment type="catalytic activity">
    <reaction evidence="2">
        <text>N(6)-D-ribulosyl-L-lysyl-[protein] + ATP = N(6)-(3-O-phospho-D-ribulosyl)-L-lysyl-[protein] + ADP + H(+)</text>
        <dbReference type="Rhea" id="RHEA:48432"/>
        <dbReference type="Rhea" id="RHEA-COMP:12103"/>
        <dbReference type="Rhea" id="RHEA-COMP:12104"/>
        <dbReference type="ChEBI" id="CHEBI:15378"/>
        <dbReference type="ChEBI" id="CHEBI:30616"/>
        <dbReference type="ChEBI" id="CHEBI:90418"/>
        <dbReference type="ChEBI" id="CHEBI:90420"/>
        <dbReference type="ChEBI" id="CHEBI:456216"/>
        <dbReference type="EC" id="2.7.1.172"/>
    </reaction>
    <physiologicalReaction direction="left-to-right" evidence="2">
        <dbReference type="Rhea" id="RHEA:48433"/>
    </physiologicalReaction>
</comment>
<dbReference type="PANTHER" id="PTHR12149:SF8">
    <property type="entry name" value="PROTEIN-RIBULOSAMINE 3-KINASE"/>
    <property type="match status" value="1"/>
</dbReference>